<dbReference type="Proteomes" id="UP000472265">
    <property type="component" value="Unassembled WGS sequence"/>
</dbReference>
<dbReference type="InterPro" id="IPR027417">
    <property type="entry name" value="P-loop_NTPase"/>
</dbReference>
<dbReference type="PROSITE" id="PS51720">
    <property type="entry name" value="G_AIG1"/>
    <property type="match status" value="2"/>
</dbReference>
<dbReference type="PANTHER" id="PTHR10903">
    <property type="entry name" value="GTPASE, IMAP FAMILY MEMBER-RELATED"/>
    <property type="match status" value="1"/>
</dbReference>
<dbReference type="FunFam" id="3.40.50.300:FF:000366">
    <property type="entry name" value="GTPase, IMAP family member 2"/>
    <property type="match status" value="1"/>
</dbReference>
<accession>A0A671UAW6</accession>
<dbReference type="PANTHER" id="PTHR10903:SF170">
    <property type="entry name" value="GTPASE IMAP FAMILY MEMBER 7"/>
    <property type="match status" value="1"/>
</dbReference>
<comment type="similarity">
    <text evidence="1">Belongs to the TRAFAC class TrmE-Era-EngA-EngB-Septin-like GTPase superfamily. AIG1/Toc34/Toc159-like paraseptin GTPase family. IAN subfamily.</text>
</comment>
<evidence type="ECO:0000259" key="5">
    <source>
        <dbReference type="PROSITE" id="PS51720"/>
    </source>
</evidence>
<dbReference type="GeneTree" id="ENSGT01120000271858"/>
<evidence type="ECO:0000256" key="1">
    <source>
        <dbReference type="ARBA" id="ARBA00008535"/>
    </source>
</evidence>
<evidence type="ECO:0000313" key="6">
    <source>
        <dbReference type="Ensembl" id="ENSSAUP00010011115.1"/>
    </source>
</evidence>
<feature type="domain" description="AIG1-type G" evidence="5">
    <location>
        <begin position="18"/>
        <end position="206"/>
    </location>
</feature>
<feature type="region of interest" description="Disordered" evidence="4">
    <location>
        <begin position="699"/>
        <end position="723"/>
    </location>
</feature>
<evidence type="ECO:0000256" key="2">
    <source>
        <dbReference type="ARBA" id="ARBA00022741"/>
    </source>
</evidence>
<protein>
    <recommendedName>
        <fullName evidence="5">AIG1-type G domain-containing protein</fullName>
    </recommendedName>
</protein>
<reference evidence="6" key="2">
    <citation type="submission" date="2025-09" db="UniProtKB">
        <authorList>
            <consortium name="Ensembl"/>
        </authorList>
    </citation>
    <scope>IDENTIFICATION</scope>
</reference>
<keyword evidence="3" id="KW-0342">GTP-binding</keyword>
<dbReference type="CDD" id="cd01852">
    <property type="entry name" value="AIG1"/>
    <property type="match status" value="1"/>
</dbReference>
<dbReference type="Pfam" id="PF04548">
    <property type="entry name" value="AIG1"/>
    <property type="match status" value="3"/>
</dbReference>
<evidence type="ECO:0000256" key="3">
    <source>
        <dbReference type="ARBA" id="ARBA00023134"/>
    </source>
</evidence>
<organism evidence="6 7">
    <name type="scientific">Sparus aurata</name>
    <name type="common">Gilthead sea bream</name>
    <dbReference type="NCBI Taxonomy" id="8175"/>
    <lineage>
        <taxon>Eukaryota</taxon>
        <taxon>Metazoa</taxon>
        <taxon>Chordata</taxon>
        <taxon>Craniata</taxon>
        <taxon>Vertebrata</taxon>
        <taxon>Euteleostomi</taxon>
        <taxon>Actinopterygii</taxon>
        <taxon>Neopterygii</taxon>
        <taxon>Teleostei</taxon>
        <taxon>Neoteleostei</taxon>
        <taxon>Acanthomorphata</taxon>
        <taxon>Eupercaria</taxon>
        <taxon>Spariformes</taxon>
        <taxon>Sparidae</taxon>
        <taxon>Sparus</taxon>
    </lineage>
</organism>
<dbReference type="InterPro" id="IPR045058">
    <property type="entry name" value="GIMA/IAN/Toc"/>
</dbReference>
<feature type="domain" description="AIG1-type G" evidence="5">
    <location>
        <begin position="469"/>
        <end position="669"/>
    </location>
</feature>
<reference evidence="6" key="1">
    <citation type="submission" date="2025-08" db="UniProtKB">
        <authorList>
            <consortium name="Ensembl"/>
        </authorList>
    </citation>
    <scope>IDENTIFICATION</scope>
</reference>
<evidence type="ECO:0000256" key="4">
    <source>
        <dbReference type="SAM" id="MobiDB-lite"/>
    </source>
</evidence>
<sequence>MGIFVIIIQMFYFPLISVSELKVVLLGNSWSLRKEVGNFILGETAFNTHKAPDGCLMGRSQIEGQKIVLINTPDLLDPKIPEERLRKLVETCVNLSGAGPHVFLLVLQPEDFTEEHKLKLCRVLNLFSHRSFDHSLVLISTPREEGPGSTEHYTNHPVLQEVIRTCRYGSLSMKNLQRPELLIRMRQIAKENTGKPLRCDLLKEAATATQTPQSLKQGGAVGELMSPAGAAEHGLRMVLLGQSEDEKTSLSDFIMKKKAFTSQGETKRCEVDYGEWRKKTFTLVKTPSDIFSLSETRVKLLMQECVSLCPPGPNVLLLLVNPSDFTEKNRQTLKFILSLFGQDALKHSMVIITHEGNESSSTVNQLLTDCGGRHYNMSEYNHKSLMQKIEKIVHENRGAFLTCSEETIRPKSEDTVEKMREEGSRSFTKETLAEDQRGEAAVQDVNVQRLQAESKDVEMKQTGGQNQSREPLRLVLIGKTGSGKSATGNTILGKCFESRASQRSVTKTCCKLTRKIDGRPVAVVDTPGLFDTTLSNDEILQEIPKCINMLSPGPHAFLLVLQIGRFTPEEKETVKMIKTLFGENSADFIIVLFTRGDDLKDQPIERYIEEECDDFVKHLIEECGGRHHVFNNRDETNREQVRELLNKIDTMVTENGGGCYTTRPAMEKDVKKILKDVEELKEEKDDLKRKHEEEIKKLKRKMAEQASEMKRDRTQTEATEKEMTDLRLKMEQLLRKQEREIAQVNKKIKKKCIIL</sequence>
<keyword evidence="2" id="KW-0547">Nucleotide-binding</keyword>
<keyword evidence="7" id="KW-1185">Reference proteome</keyword>
<dbReference type="SUPFAM" id="SSF52540">
    <property type="entry name" value="P-loop containing nucleoside triphosphate hydrolases"/>
    <property type="match status" value="2"/>
</dbReference>
<name>A0A671UAW6_SPAAU</name>
<dbReference type="Ensembl" id="ENSSAUT00010011818.1">
    <property type="protein sequence ID" value="ENSSAUP00010011115.1"/>
    <property type="gene ID" value="ENSSAUG00010005361.1"/>
</dbReference>
<dbReference type="InterPro" id="IPR006703">
    <property type="entry name" value="G_AIG1"/>
</dbReference>
<gene>
    <name evidence="6" type="primary">LOC115577804</name>
</gene>
<evidence type="ECO:0000313" key="7">
    <source>
        <dbReference type="Proteomes" id="UP000472265"/>
    </source>
</evidence>
<dbReference type="Gene3D" id="3.40.50.300">
    <property type="entry name" value="P-loop containing nucleotide triphosphate hydrolases"/>
    <property type="match status" value="3"/>
</dbReference>
<dbReference type="InParanoid" id="A0A671UAW6"/>
<proteinExistence type="inferred from homology"/>
<dbReference type="FunCoup" id="A0A671UAW6">
    <property type="interactions" value="25"/>
</dbReference>
<dbReference type="AlphaFoldDB" id="A0A671UAW6"/>
<dbReference type="GO" id="GO:0005525">
    <property type="term" value="F:GTP binding"/>
    <property type="evidence" value="ECO:0007669"/>
    <property type="project" value="UniProtKB-KW"/>
</dbReference>